<dbReference type="PATRIC" id="fig|742727.4.peg.4436"/>
<organism evidence="1 2">
    <name type="scientific">Bacteroides oleiciplenus YIT 12058</name>
    <dbReference type="NCBI Taxonomy" id="742727"/>
    <lineage>
        <taxon>Bacteria</taxon>
        <taxon>Pseudomonadati</taxon>
        <taxon>Bacteroidota</taxon>
        <taxon>Bacteroidia</taxon>
        <taxon>Bacteroidales</taxon>
        <taxon>Bacteroidaceae</taxon>
        <taxon>Bacteroides</taxon>
    </lineage>
</organism>
<dbReference type="STRING" id="742727.HMPREF9447_04349"/>
<proteinExistence type="predicted"/>
<evidence type="ECO:0000313" key="2">
    <source>
        <dbReference type="Proteomes" id="UP000009872"/>
    </source>
</evidence>
<name>K9DUB5_9BACE</name>
<gene>
    <name evidence="1" type="ORF">HMPREF9447_04349</name>
</gene>
<sequence>MEKITEKEMLAIMGGQLMELSACDLVIAEGNAHGNDPTYDWDGWNKAFDNACL</sequence>
<dbReference type="RefSeq" id="WP_009131865.1">
    <property type="nucleotide sequence ID" value="NZ_JH992944.1"/>
</dbReference>
<protein>
    <submittedName>
        <fullName evidence="1">Uncharacterized protein</fullName>
    </submittedName>
</protein>
<evidence type="ECO:0000313" key="1">
    <source>
        <dbReference type="EMBL" id="EKU88509.1"/>
    </source>
</evidence>
<reference evidence="1 2" key="1">
    <citation type="submission" date="2012-09" db="EMBL/GenBank/DDBJ databases">
        <title>The Genome Sequence of Bacteroides oleiciplenus YIT 12058.</title>
        <authorList>
            <consortium name="The Broad Institute Genome Sequencing Platform"/>
            <person name="Earl A."/>
            <person name="Ward D."/>
            <person name="Feldgarden M."/>
            <person name="Gevers D."/>
            <person name="Morotomi M."/>
            <person name="Walker B."/>
            <person name="Young S.K."/>
            <person name="Zeng Q."/>
            <person name="Gargeya S."/>
            <person name="Fitzgerald M."/>
            <person name="Haas B."/>
            <person name="Abouelleil A."/>
            <person name="Alvarado L."/>
            <person name="Arachchi H.M."/>
            <person name="Berlin A.M."/>
            <person name="Chapman S.B."/>
            <person name="Goldberg J."/>
            <person name="Griggs A."/>
            <person name="Gujja S."/>
            <person name="Hansen M."/>
            <person name="Howarth C."/>
            <person name="Imamovic A."/>
            <person name="Larimer J."/>
            <person name="McCowen C."/>
            <person name="Montmayeur A."/>
            <person name="Murphy C."/>
            <person name="Neiman D."/>
            <person name="Pearson M."/>
            <person name="Priest M."/>
            <person name="Roberts A."/>
            <person name="Saif S."/>
            <person name="Shea T."/>
            <person name="Sisk P."/>
            <person name="Sykes S."/>
            <person name="Wortman J."/>
            <person name="Nusbaum C."/>
            <person name="Birren B."/>
        </authorList>
    </citation>
    <scope>NUCLEOTIDE SEQUENCE [LARGE SCALE GENOMIC DNA]</scope>
    <source>
        <strain evidence="1 2">YIT 12058</strain>
    </source>
</reference>
<dbReference type="EMBL" id="ADLF01000020">
    <property type="protein sequence ID" value="EKU88509.1"/>
    <property type="molecule type" value="Genomic_DNA"/>
</dbReference>
<dbReference type="Proteomes" id="UP000009872">
    <property type="component" value="Unassembled WGS sequence"/>
</dbReference>
<comment type="caution">
    <text evidence="1">The sequence shown here is derived from an EMBL/GenBank/DDBJ whole genome shotgun (WGS) entry which is preliminary data.</text>
</comment>
<dbReference type="AlphaFoldDB" id="K9DUB5"/>
<keyword evidence="2" id="KW-1185">Reference proteome</keyword>
<dbReference type="HOGENOM" id="CLU_3058629_0_0_10"/>
<accession>K9DUB5</accession>